<evidence type="ECO:0008006" key="5">
    <source>
        <dbReference type="Google" id="ProtNLM"/>
    </source>
</evidence>
<protein>
    <recommendedName>
        <fullName evidence="5">Methyl-accepting transducer domain-containing protein</fullName>
    </recommendedName>
</protein>
<dbReference type="EMBL" id="FWFV01000001">
    <property type="protein sequence ID" value="SLN11127.1"/>
    <property type="molecule type" value="Genomic_DNA"/>
</dbReference>
<feature type="coiled-coil region" evidence="1">
    <location>
        <begin position="340"/>
        <end position="367"/>
    </location>
</feature>
<keyword evidence="4" id="KW-1185">Reference proteome</keyword>
<evidence type="ECO:0000256" key="2">
    <source>
        <dbReference type="SAM" id="MobiDB-lite"/>
    </source>
</evidence>
<sequence>MTPPDVSPDQSLDRLSHEIAGAFSVAFFELETIRNVAAEFGSDVERLLAVVETGEEREKHDGNFDAFLVNASSAATAAESAAGSLTGQAFQGALIRISGSLIEMKKYTVALVNISSLTKITQTETLGVADQLLSFTQLLDSRCHKLQDATARSATLVVGTQRQSGLARDKLTSIGQEFRALSNGAGDEAERLAVLERDHRAYMENTRENSNRLGVGVSTAVGDLVGCLQFPDAFAQRVEHVRAALGAMDGAPPAECDLLATVASAQLAAMATSLTEVATTAATALIELRAAVEHSPITKTRSEAVNPSDLWMTATAQANQVMLASVGRAREQLGSALKVLSILTDQIDKTQSNLEAAVELNRELETSVHNASLVAHRSGSQTSPLRFLAGSVRDVVDRTSSLISEVSESLMHIRDTSQALSASSLRDDLETLLALQETSAKEAEEQGRRVNLVHDMRRQLLGHADRLGGAAGAAQNAFETAAAHGAALIDLSRRIAELSSGSAITDSDLDWLYATYTMEEERCVHREALGMPDPEEAEGGADDDLEDFML</sequence>
<gene>
    <name evidence="3" type="ORF">PAM7066_00080</name>
</gene>
<keyword evidence="1" id="KW-0175">Coiled coil</keyword>
<accession>A0A1Y5R7S9</accession>
<proteinExistence type="predicted"/>
<name>A0A1Y5R7S9_9RHOB</name>
<feature type="region of interest" description="Disordered" evidence="2">
    <location>
        <begin position="528"/>
        <end position="550"/>
    </location>
</feature>
<evidence type="ECO:0000313" key="3">
    <source>
        <dbReference type="EMBL" id="SLN11127.1"/>
    </source>
</evidence>
<evidence type="ECO:0000256" key="1">
    <source>
        <dbReference type="SAM" id="Coils"/>
    </source>
</evidence>
<dbReference type="Proteomes" id="UP000193870">
    <property type="component" value="Unassembled WGS sequence"/>
</dbReference>
<evidence type="ECO:0000313" key="4">
    <source>
        <dbReference type="Proteomes" id="UP000193870"/>
    </source>
</evidence>
<dbReference type="STRING" id="315423.SAMN04488020_10178"/>
<dbReference type="AlphaFoldDB" id="A0A1Y5R7S9"/>
<feature type="compositionally biased region" description="Acidic residues" evidence="2">
    <location>
        <begin position="533"/>
        <end position="550"/>
    </location>
</feature>
<organism evidence="3 4">
    <name type="scientific">Palleronia marisminoris</name>
    <dbReference type="NCBI Taxonomy" id="315423"/>
    <lineage>
        <taxon>Bacteria</taxon>
        <taxon>Pseudomonadati</taxon>
        <taxon>Pseudomonadota</taxon>
        <taxon>Alphaproteobacteria</taxon>
        <taxon>Rhodobacterales</taxon>
        <taxon>Roseobacteraceae</taxon>
        <taxon>Palleronia</taxon>
    </lineage>
</organism>
<reference evidence="3 4" key="1">
    <citation type="submission" date="2017-03" db="EMBL/GenBank/DDBJ databases">
        <authorList>
            <person name="Afonso C.L."/>
            <person name="Miller P.J."/>
            <person name="Scott M.A."/>
            <person name="Spackman E."/>
            <person name="Goraichik I."/>
            <person name="Dimitrov K.M."/>
            <person name="Suarez D.L."/>
            <person name="Swayne D.E."/>
        </authorList>
    </citation>
    <scope>NUCLEOTIDE SEQUENCE [LARGE SCALE GENOMIC DNA]</scope>
    <source>
        <strain evidence="3 4">CECT 7066</strain>
    </source>
</reference>
<dbReference type="OrthoDB" id="7683233at2"/>
<dbReference type="RefSeq" id="WP_139214918.1">
    <property type="nucleotide sequence ID" value="NZ_FOPF01000001.1"/>
</dbReference>